<dbReference type="PANTHER" id="PTHR13779:SF7">
    <property type="entry name" value="ATPASE WRNIP1"/>
    <property type="match status" value="1"/>
</dbReference>
<protein>
    <submittedName>
        <fullName evidence="5">Replication-associated recombination protein A</fullName>
    </submittedName>
</protein>
<dbReference type="GO" id="GO:0008047">
    <property type="term" value="F:enzyme activator activity"/>
    <property type="evidence" value="ECO:0007669"/>
    <property type="project" value="TreeGrafter"/>
</dbReference>
<keyword evidence="3" id="KW-0067">ATP-binding</keyword>
<proteinExistence type="inferred from homology"/>
<comment type="similarity">
    <text evidence="1">Belongs to the AAA ATPase family. RarA/MGS1/WRNIP1 subfamily.</text>
</comment>
<dbReference type="CDD" id="cd00009">
    <property type="entry name" value="AAA"/>
    <property type="match status" value="1"/>
</dbReference>
<dbReference type="PANTHER" id="PTHR13779">
    <property type="entry name" value="WERNER HELICASE-INTERACTING PROTEIN 1 FAMILY MEMBER"/>
    <property type="match status" value="1"/>
</dbReference>
<dbReference type="Pfam" id="PF05496">
    <property type="entry name" value="RuvB_N"/>
    <property type="match status" value="1"/>
</dbReference>
<dbReference type="GO" id="GO:0017116">
    <property type="term" value="F:single-stranded DNA helicase activity"/>
    <property type="evidence" value="ECO:0007669"/>
    <property type="project" value="TreeGrafter"/>
</dbReference>
<gene>
    <name evidence="5" type="ORF">FIV53_00970</name>
</gene>
<dbReference type="GO" id="GO:0000731">
    <property type="term" value="P:DNA synthesis involved in DNA repair"/>
    <property type="evidence" value="ECO:0007669"/>
    <property type="project" value="TreeGrafter"/>
</dbReference>
<dbReference type="Gene3D" id="1.10.3710.10">
    <property type="entry name" value="DNA polymerase III clamp loader subunits, C-terminal domain"/>
    <property type="match status" value="1"/>
</dbReference>
<dbReference type="Gene3D" id="1.10.8.60">
    <property type="match status" value="1"/>
</dbReference>
<dbReference type="FunFam" id="1.10.3710.10:FF:000003">
    <property type="entry name" value="ATPase, AAA family protein"/>
    <property type="match status" value="1"/>
</dbReference>
<dbReference type="GO" id="GO:0003677">
    <property type="term" value="F:DNA binding"/>
    <property type="evidence" value="ECO:0007669"/>
    <property type="project" value="InterPro"/>
</dbReference>
<evidence type="ECO:0000259" key="4">
    <source>
        <dbReference type="SMART" id="SM00382"/>
    </source>
</evidence>
<dbReference type="Proteomes" id="UP000315201">
    <property type="component" value="Chromosome"/>
</dbReference>
<feature type="domain" description="AAA+ ATPase" evidence="4">
    <location>
        <begin position="36"/>
        <end position="145"/>
    </location>
</feature>
<dbReference type="SUPFAM" id="SSF52540">
    <property type="entry name" value="P-loop containing nucleoside triphosphate hydrolases"/>
    <property type="match status" value="1"/>
</dbReference>
<evidence type="ECO:0000313" key="5">
    <source>
        <dbReference type="EMBL" id="QDF64885.1"/>
    </source>
</evidence>
<dbReference type="InterPro" id="IPR003593">
    <property type="entry name" value="AAA+_ATPase"/>
</dbReference>
<evidence type="ECO:0000313" key="6">
    <source>
        <dbReference type="Proteomes" id="UP000315201"/>
    </source>
</evidence>
<dbReference type="AlphaFoldDB" id="A0A4Y6I5J2"/>
<dbReference type="RefSeq" id="WP_208664923.1">
    <property type="nucleotide sequence ID" value="NZ_CP041147.1"/>
</dbReference>
<dbReference type="InterPro" id="IPR021886">
    <property type="entry name" value="MgsA_C"/>
</dbReference>
<accession>A0A4Y6I5J2</accession>
<evidence type="ECO:0000256" key="2">
    <source>
        <dbReference type="ARBA" id="ARBA00022741"/>
    </source>
</evidence>
<dbReference type="SUPFAM" id="SSF48019">
    <property type="entry name" value="post-AAA+ oligomerization domain-like"/>
    <property type="match status" value="1"/>
</dbReference>
<organism evidence="5 6">
    <name type="scientific">Mycoplasma nasistruthionis</name>
    <dbReference type="NCBI Taxonomy" id="353852"/>
    <lineage>
        <taxon>Bacteria</taxon>
        <taxon>Bacillati</taxon>
        <taxon>Mycoplasmatota</taxon>
        <taxon>Mollicutes</taxon>
        <taxon>Mycoplasmataceae</taxon>
        <taxon>Mycoplasma</taxon>
    </lineage>
</organism>
<keyword evidence="6" id="KW-1185">Reference proteome</keyword>
<evidence type="ECO:0000256" key="3">
    <source>
        <dbReference type="ARBA" id="ARBA00022840"/>
    </source>
</evidence>
<name>A0A4Y6I5J2_9MOLU</name>
<dbReference type="InterPro" id="IPR008921">
    <property type="entry name" value="DNA_pol3_clamp-load_cplx_C"/>
</dbReference>
<reference evidence="5 6" key="1">
    <citation type="submission" date="2019-06" db="EMBL/GenBank/DDBJ databases">
        <title>Mycoplasma nasistruthionis sp. nov. str Ms03.</title>
        <authorList>
            <person name="Botes A."/>
        </authorList>
    </citation>
    <scope>NUCLEOTIDE SEQUENCE [LARGE SCALE GENOMIC DNA]</scope>
    <source>
        <strain evidence="5 6">Ms03</strain>
    </source>
</reference>
<dbReference type="Gene3D" id="3.40.50.300">
    <property type="entry name" value="P-loop containing nucleotide triphosphate hydrolases"/>
    <property type="match status" value="1"/>
</dbReference>
<dbReference type="Gene3D" id="1.20.272.10">
    <property type="match status" value="1"/>
</dbReference>
<dbReference type="InterPro" id="IPR008824">
    <property type="entry name" value="RuvB-like_N"/>
</dbReference>
<dbReference type="Pfam" id="PF16193">
    <property type="entry name" value="AAA_assoc_2"/>
    <property type="match status" value="1"/>
</dbReference>
<dbReference type="GO" id="GO:0005524">
    <property type="term" value="F:ATP binding"/>
    <property type="evidence" value="ECO:0007669"/>
    <property type="project" value="UniProtKB-KW"/>
</dbReference>
<keyword evidence="2" id="KW-0547">Nucleotide-binding</keyword>
<dbReference type="GO" id="GO:0006310">
    <property type="term" value="P:DNA recombination"/>
    <property type="evidence" value="ECO:0007669"/>
    <property type="project" value="InterPro"/>
</dbReference>
<dbReference type="Pfam" id="PF12002">
    <property type="entry name" value="MgsA_C"/>
    <property type="match status" value="1"/>
</dbReference>
<sequence>MNNRNLANQLRPTTLDDIVGQSHVIKLLKEVVKNKITTSFLFFGDTGTGKTSAAIALANDLGLSYGYFNASVDSKAQLTELLGSKEVIIIDEIHRLNKDKQEILLSYLEFDKIIVYATTTQNPYFKVDPAVRSRMQIKEFLKISEADIVDKLQKVAKQHFPHLKLDKEILLSLAKYSAGDLRTSLNNLQMLGLIKKDDSKVSKQDLKDLIPNINFYSDQNSSAHYNNLSAFHKSLRGSDVDAALYYGFLILKSGDVDGLFRRMLCVAYEDIGLASPNIGLRTLNAIETFERLGLPEGKMPIGVAIADLALAPKSNSVYLAIEKANSLIDQGMIYDIPKHLKDAHYKSASKLGHGVDYLYPHDFLNNWIDQQYLPNKLQDTKFYYPGLNDAEQKIKAYWQKVKTKEQ</sequence>
<dbReference type="GO" id="GO:0009378">
    <property type="term" value="F:four-way junction helicase activity"/>
    <property type="evidence" value="ECO:0007669"/>
    <property type="project" value="InterPro"/>
</dbReference>
<dbReference type="InterPro" id="IPR027417">
    <property type="entry name" value="P-loop_NTPase"/>
</dbReference>
<dbReference type="InterPro" id="IPR032423">
    <property type="entry name" value="AAA_assoc_2"/>
</dbReference>
<dbReference type="GO" id="GO:0006261">
    <property type="term" value="P:DNA-templated DNA replication"/>
    <property type="evidence" value="ECO:0007669"/>
    <property type="project" value="TreeGrafter"/>
</dbReference>
<dbReference type="EMBL" id="CP041147">
    <property type="protein sequence ID" value="QDF64885.1"/>
    <property type="molecule type" value="Genomic_DNA"/>
</dbReference>
<evidence type="ECO:0000256" key="1">
    <source>
        <dbReference type="ARBA" id="ARBA00008959"/>
    </source>
</evidence>
<dbReference type="SMART" id="SM00382">
    <property type="entry name" value="AAA"/>
    <property type="match status" value="1"/>
</dbReference>
<dbReference type="InterPro" id="IPR051314">
    <property type="entry name" value="AAA_ATPase_RarA/MGS1/WRNIP1"/>
</dbReference>